<dbReference type="OrthoDB" id="10037294at2759"/>
<keyword evidence="1" id="KW-0732">Signal</keyword>
<protein>
    <submittedName>
        <fullName evidence="2">Uncharacterized protein</fullName>
    </submittedName>
</protein>
<proteinExistence type="predicted"/>
<dbReference type="EMBL" id="DF236954">
    <property type="protein sequence ID" value="GAQ77878.1"/>
    <property type="molecule type" value="Genomic_DNA"/>
</dbReference>
<evidence type="ECO:0000313" key="2">
    <source>
        <dbReference type="EMBL" id="GAQ77878.1"/>
    </source>
</evidence>
<keyword evidence="3" id="KW-1185">Reference proteome</keyword>
<accession>A0A1Y1HPX3</accession>
<reference evidence="2 3" key="1">
    <citation type="journal article" date="2014" name="Nat. Commun.">
        <title>Klebsormidium flaccidum genome reveals primary factors for plant terrestrial adaptation.</title>
        <authorList>
            <person name="Hori K."/>
            <person name="Maruyama F."/>
            <person name="Fujisawa T."/>
            <person name="Togashi T."/>
            <person name="Yamamoto N."/>
            <person name="Seo M."/>
            <person name="Sato S."/>
            <person name="Yamada T."/>
            <person name="Mori H."/>
            <person name="Tajima N."/>
            <person name="Moriyama T."/>
            <person name="Ikeuchi M."/>
            <person name="Watanabe M."/>
            <person name="Wada H."/>
            <person name="Kobayashi K."/>
            <person name="Saito M."/>
            <person name="Masuda T."/>
            <person name="Sasaki-Sekimoto Y."/>
            <person name="Mashiguchi K."/>
            <person name="Awai K."/>
            <person name="Shimojima M."/>
            <person name="Masuda S."/>
            <person name="Iwai M."/>
            <person name="Nobusawa T."/>
            <person name="Narise T."/>
            <person name="Kondo S."/>
            <person name="Saito H."/>
            <person name="Sato R."/>
            <person name="Murakawa M."/>
            <person name="Ihara Y."/>
            <person name="Oshima-Yamada Y."/>
            <person name="Ohtaka K."/>
            <person name="Satoh M."/>
            <person name="Sonobe K."/>
            <person name="Ishii M."/>
            <person name="Ohtani R."/>
            <person name="Kanamori-Sato M."/>
            <person name="Honoki R."/>
            <person name="Miyazaki D."/>
            <person name="Mochizuki H."/>
            <person name="Umetsu J."/>
            <person name="Higashi K."/>
            <person name="Shibata D."/>
            <person name="Kamiya Y."/>
            <person name="Sato N."/>
            <person name="Nakamura Y."/>
            <person name="Tabata S."/>
            <person name="Ida S."/>
            <person name="Kurokawa K."/>
            <person name="Ohta H."/>
        </authorList>
    </citation>
    <scope>NUCLEOTIDE SEQUENCE [LARGE SCALE GENOMIC DNA]</scope>
    <source>
        <strain evidence="2 3">NIES-2285</strain>
    </source>
</reference>
<gene>
    <name evidence="2" type="ORF">KFL_000050150</name>
</gene>
<organism evidence="2 3">
    <name type="scientific">Klebsormidium nitens</name>
    <name type="common">Green alga</name>
    <name type="synonym">Ulothrix nitens</name>
    <dbReference type="NCBI Taxonomy" id="105231"/>
    <lineage>
        <taxon>Eukaryota</taxon>
        <taxon>Viridiplantae</taxon>
        <taxon>Streptophyta</taxon>
        <taxon>Klebsormidiophyceae</taxon>
        <taxon>Klebsormidiales</taxon>
        <taxon>Klebsormidiaceae</taxon>
        <taxon>Klebsormidium</taxon>
    </lineage>
</organism>
<evidence type="ECO:0000256" key="1">
    <source>
        <dbReference type="SAM" id="SignalP"/>
    </source>
</evidence>
<feature type="chain" id="PRO_5013276731" evidence="1">
    <location>
        <begin position="24"/>
        <end position="687"/>
    </location>
</feature>
<sequence>MAPGRGVLLQAFWLAALFACATANLSPQQQFQQQQLIKQQQALHCETIRLQNQATALHSLPACGGFADFDFANFTSTKAEFGNFCAWYCSVHQGVVDWQEKAFYATNFGKRCAAPVDTDLDVIAAYWCTTAADGSYCFKNLFSDAVKGVPTCAAIRSLDVQCTYQLKEVLDIFASPSLRQGFQNYFNQCNVAYPLSAPAPIPLAGAKIPPSPVFSEPAVNFVSGGQSCPDGSAPRACTELDCARSSCPRYPGSQCVADQCDKCLPNYNEQVGVPGDLFGWGVNCTCPDGSLPQTCSPSPCSLLTCPAFPNAYCLVDTCYGCNAVFMVNGTEVDCGVQTKFPGANATVPVATVAAQVIPASLGAASLPKSGKQTSGTTSYAPPPKPAVVNPFAAGQTCPNGQAPPVTPPASPCNASVCSQPLCGRYPTAQCVADACDGCKAKYNLNVGLPNDYVGWEVTASCPCPDGSAPFTKATGRPCIPDPCAFLKCQNFPTAFCISDLCGGCNAVFLVNGQEVDCGNQVRFPGNVTGTSTIQATVSPTLPVITSALAPSPAPANSSDVLARTATLVAALQQGNLTAVLPLVTNTSILYAPNLPGPLGYGNVTVLAPFLSAVKGNVSSPVLKSLFKVDPTSVLVTEEFPANALGNMYATLLWVYTNRTVNGSAASGSSNWQLQYAALTPAPNGTTS</sequence>
<dbReference type="Proteomes" id="UP000054558">
    <property type="component" value="Unassembled WGS sequence"/>
</dbReference>
<dbReference type="AlphaFoldDB" id="A0A1Y1HPX3"/>
<feature type="signal peptide" evidence="1">
    <location>
        <begin position="1"/>
        <end position="23"/>
    </location>
</feature>
<evidence type="ECO:0000313" key="3">
    <source>
        <dbReference type="Proteomes" id="UP000054558"/>
    </source>
</evidence>
<dbReference type="PROSITE" id="PS51257">
    <property type="entry name" value="PROKAR_LIPOPROTEIN"/>
    <property type="match status" value="1"/>
</dbReference>
<name>A0A1Y1HPX3_KLENI</name>